<keyword evidence="3" id="KW-1185">Reference proteome</keyword>
<protein>
    <submittedName>
        <fullName evidence="2">Uncharacterized protein</fullName>
    </submittedName>
</protein>
<sequence>MLHDVLRRRLDGVLELGDLGLGLEFRVCPRGRWPPPLGELDSHRGRLAKVIVSIERQPAPGDDPLPFPLVRAPDPDHDGDPDTQLLVRVYDALRDRVPPRQPAEYVDEDDAHPAVLEDRLEGLPHRLAGGLAARVEEVGHLAPGVRQRVHGVHGQARAVGQRADVARPVPRVQPVVHDAAPLGLPRARVPGLERAEGLVHVPQPPAAPVGRLVELDPEVLHGEGRVLLVHGELEAQVLRLLLLEDLAEVPQHPPQGQPVVHAPRLGDLQLLDQPGEEALRLLLGEGEQAVAGRGGQEDLVEAHRGAPHPLPPYDGGGEALRARGAVDAEGEVPDGIAFELEVGGLVFVRQELLAGGAVEVEAAGLLERDYGRNNTRSRRSQARTPCRCVKTASLLLLLLMMMTPPHCGSCEVVHGLEPGPLLGFVEELLPQRGPNLRRVVHHERHTCILEGRDLLVGMRLARQPERTGVAHDPVHGRLLARDEGDDGLPLRHGRPAVILPDPLGGQDLAVAADLPYEGDGPGVRVRLQHLQRLDEVRAGQDVAPDADAQALPEPGARGGRDGLVAQGPGPGCYADAPGAEARQGLEPDPTPLALGGVDDAGGVGPHQPALGLGLEHAVDPQHVVEGHVLGDGDDERHLGLDGLLYGVGCHGGGDVDARRIRFELLHGPADGRQDGQAEVLGFAAGDHAPDNVGAPFDRLLGVGGCMVAREALEYDTGLAAYAEVL</sequence>
<evidence type="ECO:0000313" key="2">
    <source>
        <dbReference type="EMBL" id="ROW16131.1"/>
    </source>
</evidence>
<name>A0A423XIK9_9PEZI</name>
<organism evidence="2 3">
    <name type="scientific">Cytospora leucostoma</name>
    <dbReference type="NCBI Taxonomy" id="1230097"/>
    <lineage>
        <taxon>Eukaryota</taxon>
        <taxon>Fungi</taxon>
        <taxon>Dikarya</taxon>
        <taxon>Ascomycota</taxon>
        <taxon>Pezizomycotina</taxon>
        <taxon>Sordariomycetes</taxon>
        <taxon>Sordariomycetidae</taxon>
        <taxon>Diaporthales</taxon>
        <taxon>Cytosporaceae</taxon>
        <taxon>Cytospora</taxon>
    </lineage>
</organism>
<evidence type="ECO:0000313" key="3">
    <source>
        <dbReference type="Proteomes" id="UP000285146"/>
    </source>
</evidence>
<accession>A0A423XIK9</accession>
<reference evidence="2 3" key="1">
    <citation type="submission" date="2015-09" db="EMBL/GenBank/DDBJ databases">
        <title>Host preference determinants of Valsa canker pathogens revealed by comparative genomics.</title>
        <authorList>
            <person name="Yin Z."/>
            <person name="Huang L."/>
        </authorList>
    </citation>
    <scope>NUCLEOTIDE SEQUENCE [LARGE SCALE GENOMIC DNA]</scope>
    <source>
        <strain evidence="2 3">SXYLt</strain>
    </source>
</reference>
<dbReference type="AlphaFoldDB" id="A0A423XIK9"/>
<gene>
    <name evidence="2" type="ORF">VPNG_01823</name>
</gene>
<evidence type="ECO:0000256" key="1">
    <source>
        <dbReference type="SAM" id="MobiDB-lite"/>
    </source>
</evidence>
<dbReference type="Proteomes" id="UP000285146">
    <property type="component" value="Unassembled WGS sequence"/>
</dbReference>
<dbReference type="InParanoid" id="A0A423XIK9"/>
<feature type="region of interest" description="Disordered" evidence="1">
    <location>
        <begin position="538"/>
        <end position="611"/>
    </location>
</feature>
<proteinExistence type="predicted"/>
<comment type="caution">
    <text evidence="2">The sequence shown here is derived from an EMBL/GenBank/DDBJ whole genome shotgun (WGS) entry which is preliminary data.</text>
</comment>
<dbReference type="EMBL" id="LKEB01000006">
    <property type="protein sequence ID" value="ROW16131.1"/>
    <property type="molecule type" value="Genomic_DNA"/>
</dbReference>